<gene>
    <name evidence="3" type="ORF">D0817_09975</name>
</gene>
<feature type="chain" id="PRO_5019577768" description="SusE outer membrane protein domain-containing protein" evidence="1">
    <location>
        <begin position="27"/>
        <end position="370"/>
    </location>
</feature>
<dbReference type="Proteomes" id="UP000288102">
    <property type="component" value="Unassembled WGS sequence"/>
</dbReference>
<comment type="caution">
    <text evidence="3">The sequence shown here is derived from an EMBL/GenBank/DDBJ whole genome shotgun (WGS) entry which is preliminary data.</text>
</comment>
<reference evidence="4" key="1">
    <citation type="journal article" date="2019" name="Syst. Appl. Microbiol.">
        <title>Flavobacterium circumlabens sp. nov. and Flavobacterium cupreum sp. nov., two psychrotrophic species isolated from Antarctic environmental samples.</title>
        <authorList>
            <person name="Kralova S."/>
            <person name="Busse H.-J."/>
            <person name="Svec P."/>
            <person name="Maslanova I."/>
            <person name="Stankova E."/>
            <person name="Bartak M."/>
            <person name="Sedlacek I."/>
        </authorList>
    </citation>
    <scope>NUCLEOTIDE SEQUENCE [LARGE SCALE GENOMIC DNA]</scope>
    <source>
        <strain evidence="4">CCM 8825</strain>
    </source>
</reference>
<protein>
    <recommendedName>
        <fullName evidence="2">SusE outer membrane protein domain-containing protein</fullName>
    </recommendedName>
</protein>
<evidence type="ECO:0000256" key="1">
    <source>
        <dbReference type="SAM" id="SignalP"/>
    </source>
</evidence>
<dbReference type="Pfam" id="PF14292">
    <property type="entry name" value="SusE"/>
    <property type="match status" value="1"/>
</dbReference>
<dbReference type="InterPro" id="IPR025970">
    <property type="entry name" value="SusE"/>
</dbReference>
<keyword evidence="4" id="KW-1185">Reference proteome</keyword>
<proteinExistence type="predicted"/>
<dbReference type="AlphaFoldDB" id="A0A434A8Y8"/>
<dbReference type="RefSeq" id="WP_127338223.1">
    <property type="nucleotide sequence ID" value="NZ_QWDM01000005.1"/>
</dbReference>
<evidence type="ECO:0000313" key="4">
    <source>
        <dbReference type="Proteomes" id="UP000288102"/>
    </source>
</evidence>
<evidence type="ECO:0000259" key="2">
    <source>
        <dbReference type="Pfam" id="PF14292"/>
    </source>
</evidence>
<keyword evidence="1" id="KW-0732">Signal</keyword>
<organism evidence="3 4">
    <name type="scientific">Flavobacterium cupreum</name>
    <dbReference type="NCBI Taxonomy" id="2133766"/>
    <lineage>
        <taxon>Bacteria</taxon>
        <taxon>Pseudomonadati</taxon>
        <taxon>Bacteroidota</taxon>
        <taxon>Flavobacteriia</taxon>
        <taxon>Flavobacteriales</taxon>
        <taxon>Flavobacteriaceae</taxon>
        <taxon>Flavobacterium</taxon>
    </lineage>
</organism>
<dbReference type="PROSITE" id="PS51257">
    <property type="entry name" value="PROKAR_LIPOPROTEIN"/>
    <property type="match status" value="1"/>
</dbReference>
<evidence type="ECO:0000313" key="3">
    <source>
        <dbReference type="EMBL" id="RUT70782.1"/>
    </source>
</evidence>
<dbReference type="OrthoDB" id="975117at2"/>
<name>A0A434A8Y8_9FLAO</name>
<feature type="domain" description="SusE outer membrane protein" evidence="2">
    <location>
        <begin position="27"/>
        <end position="135"/>
    </location>
</feature>
<sequence>MKKYINKLFILGSLLFLGASCESESAQVTTLKTVTFPSTLVASSTTLVLTEDTADDSVVLFSWPAVQFPVGTAVTYALQIDVISDITGPTAWQKSKRVEVGEDVLSKAILGKDLNQIATDLGLLPELAGKLVVRVEASLDHKVYSDPLTLNITPYERSVVFGEIYMPGSYQGWSIETAAALTAIQKGVYQGYMTLPVGQGREFKLNKERNWAQFYGAGETNSDMKNMSDADFLLPAAGSYQMKVNLNTLKWTATPYAWGIVGPASATAEQTAGDANYGWNHSVPMSYDHQTKTWKITTDLLAGALKFRLNDQWTINYGPADAATNTVNLDNGGSYTIAEAGTYEVTFKIVETDPATTGYPATAICTITKK</sequence>
<feature type="signal peptide" evidence="1">
    <location>
        <begin position="1"/>
        <end position="26"/>
    </location>
</feature>
<dbReference type="EMBL" id="QWDM01000005">
    <property type="protein sequence ID" value="RUT70782.1"/>
    <property type="molecule type" value="Genomic_DNA"/>
</dbReference>
<accession>A0A434A8Y8</accession>
<dbReference type="Gene3D" id="2.60.40.3620">
    <property type="match status" value="2"/>
</dbReference>
<dbReference type="CDD" id="cd12967">
    <property type="entry name" value="CBM_SusE-F_like_u1"/>
    <property type="match status" value="1"/>
</dbReference>